<dbReference type="EMBL" id="JAGMUV010000002">
    <property type="protein sequence ID" value="KAH7169979.1"/>
    <property type="molecule type" value="Genomic_DNA"/>
</dbReference>
<comment type="caution">
    <text evidence="4">The sequence shown here is derived from an EMBL/GenBank/DDBJ whole genome shotgun (WGS) entry which is preliminary data.</text>
</comment>
<dbReference type="InterPro" id="IPR001138">
    <property type="entry name" value="Zn2Cys6_DnaBD"/>
</dbReference>
<evidence type="ECO:0000256" key="1">
    <source>
        <dbReference type="ARBA" id="ARBA00004123"/>
    </source>
</evidence>
<evidence type="ECO:0000313" key="5">
    <source>
        <dbReference type="Proteomes" id="UP000738349"/>
    </source>
</evidence>
<name>A0A9P9FP33_9HYPO</name>
<dbReference type="GO" id="GO:0045944">
    <property type="term" value="P:positive regulation of transcription by RNA polymerase II"/>
    <property type="evidence" value="ECO:0007669"/>
    <property type="project" value="TreeGrafter"/>
</dbReference>
<dbReference type="SUPFAM" id="SSF57701">
    <property type="entry name" value="Zn2/Cys6 DNA-binding domain"/>
    <property type="match status" value="1"/>
</dbReference>
<dbReference type="PROSITE" id="PS50048">
    <property type="entry name" value="ZN2_CY6_FUNGAL_2"/>
    <property type="match status" value="1"/>
</dbReference>
<dbReference type="Pfam" id="PF00172">
    <property type="entry name" value="Zn_clus"/>
    <property type="match status" value="1"/>
</dbReference>
<dbReference type="SMART" id="SM00066">
    <property type="entry name" value="GAL4"/>
    <property type="match status" value="1"/>
</dbReference>
<feature type="domain" description="Zn(2)-C6 fungal-type" evidence="3">
    <location>
        <begin position="18"/>
        <end position="48"/>
    </location>
</feature>
<dbReference type="InterPro" id="IPR036864">
    <property type="entry name" value="Zn2-C6_fun-type_DNA-bd_sf"/>
</dbReference>
<dbReference type="Proteomes" id="UP000738349">
    <property type="component" value="Unassembled WGS sequence"/>
</dbReference>
<dbReference type="GO" id="GO:0005634">
    <property type="term" value="C:nucleus"/>
    <property type="evidence" value="ECO:0007669"/>
    <property type="project" value="UniProtKB-SubCell"/>
</dbReference>
<accession>A0A9P9FP33</accession>
<dbReference type="OrthoDB" id="5229455at2759"/>
<dbReference type="PROSITE" id="PS00463">
    <property type="entry name" value="ZN2_CY6_FUNGAL_1"/>
    <property type="match status" value="1"/>
</dbReference>
<dbReference type="GO" id="GO:0000976">
    <property type="term" value="F:transcription cis-regulatory region binding"/>
    <property type="evidence" value="ECO:0007669"/>
    <property type="project" value="TreeGrafter"/>
</dbReference>
<evidence type="ECO:0000313" key="4">
    <source>
        <dbReference type="EMBL" id="KAH7169979.1"/>
    </source>
</evidence>
<dbReference type="InterPro" id="IPR021858">
    <property type="entry name" value="Fun_TF"/>
</dbReference>
<dbReference type="GO" id="GO:0008270">
    <property type="term" value="F:zinc ion binding"/>
    <property type="evidence" value="ECO:0007669"/>
    <property type="project" value="InterPro"/>
</dbReference>
<comment type="subcellular location">
    <subcellularLocation>
        <location evidence="1">Nucleus</location>
    </subcellularLocation>
</comment>
<gene>
    <name evidence="4" type="ORF">EDB81DRAFT_774186</name>
</gene>
<keyword evidence="5" id="KW-1185">Reference proteome</keyword>
<dbReference type="CDD" id="cd00067">
    <property type="entry name" value="GAL4"/>
    <property type="match status" value="1"/>
</dbReference>
<dbReference type="Gene3D" id="4.10.240.10">
    <property type="entry name" value="Zn(2)-C6 fungal-type DNA-binding domain"/>
    <property type="match status" value="1"/>
</dbReference>
<dbReference type="Pfam" id="PF11951">
    <property type="entry name" value="Fungal_trans_2"/>
    <property type="match status" value="1"/>
</dbReference>
<evidence type="ECO:0000259" key="3">
    <source>
        <dbReference type="PROSITE" id="PS50048"/>
    </source>
</evidence>
<keyword evidence="2" id="KW-0539">Nucleus</keyword>
<dbReference type="GO" id="GO:0000981">
    <property type="term" value="F:DNA-binding transcription factor activity, RNA polymerase II-specific"/>
    <property type="evidence" value="ECO:0007669"/>
    <property type="project" value="InterPro"/>
</dbReference>
<dbReference type="PANTHER" id="PTHR37534">
    <property type="entry name" value="TRANSCRIPTIONAL ACTIVATOR PROTEIN UGA3"/>
    <property type="match status" value="1"/>
</dbReference>
<evidence type="ECO:0000256" key="2">
    <source>
        <dbReference type="ARBA" id="ARBA00023242"/>
    </source>
</evidence>
<proteinExistence type="predicted"/>
<dbReference type="AlphaFoldDB" id="A0A9P9FP33"/>
<protein>
    <recommendedName>
        <fullName evidence="3">Zn(2)-C6 fungal-type domain-containing protein</fullName>
    </recommendedName>
</protein>
<organism evidence="4 5">
    <name type="scientific">Dactylonectria macrodidyma</name>
    <dbReference type="NCBI Taxonomy" id="307937"/>
    <lineage>
        <taxon>Eukaryota</taxon>
        <taxon>Fungi</taxon>
        <taxon>Dikarya</taxon>
        <taxon>Ascomycota</taxon>
        <taxon>Pezizomycotina</taxon>
        <taxon>Sordariomycetes</taxon>
        <taxon>Hypocreomycetidae</taxon>
        <taxon>Hypocreales</taxon>
        <taxon>Nectriaceae</taxon>
        <taxon>Dactylonectria</taxon>
    </lineage>
</organism>
<sequence>MMELSKRKKGFAPRSRSGCLECRHHHRKCDEKRPACALCQKYSRTCRYGLRIKWGGRPFGKSTFGKCMAETGSQHVQVVQLQPADRSSSPFVYGVTSTKTIFSLPPNQQDVPISSLESTSSESQVQQRQPIANLMTDELEIRAPFTTAAPSFLPDLPRPYRSLLDYFTRVANSFSCNEGVKRELCATFMPMATQQSHVMSSMLGLAAIHRANAGLVQSSKQLALLQTVAVQQLRAKVSESAGYPTEDIMATVLMLCYSDIVAGGDGRILGGSIYKAPHLYSAVMPPHGI</sequence>
<reference evidence="4" key="1">
    <citation type="journal article" date="2021" name="Nat. Commun.">
        <title>Genetic determinants of endophytism in the Arabidopsis root mycobiome.</title>
        <authorList>
            <person name="Mesny F."/>
            <person name="Miyauchi S."/>
            <person name="Thiergart T."/>
            <person name="Pickel B."/>
            <person name="Atanasova L."/>
            <person name="Karlsson M."/>
            <person name="Huettel B."/>
            <person name="Barry K.W."/>
            <person name="Haridas S."/>
            <person name="Chen C."/>
            <person name="Bauer D."/>
            <person name="Andreopoulos W."/>
            <person name="Pangilinan J."/>
            <person name="LaButti K."/>
            <person name="Riley R."/>
            <person name="Lipzen A."/>
            <person name="Clum A."/>
            <person name="Drula E."/>
            <person name="Henrissat B."/>
            <person name="Kohler A."/>
            <person name="Grigoriev I.V."/>
            <person name="Martin F.M."/>
            <person name="Hacquard S."/>
        </authorList>
    </citation>
    <scope>NUCLEOTIDE SEQUENCE</scope>
    <source>
        <strain evidence="4">MPI-CAGE-AT-0147</strain>
    </source>
</reference>
<dbReference type="PANTHER" id="PTHR37534:SF7">
    <property type="entry name" value="TRANSCRIPTIONAL ACTIVATOR PROTEIN UGA3"/>
    <property type="match status" value="1"/>
</dbReference>